<sequence length="195" mass="22198">YGTTDNYNTEMFERFHIDFAKEGWRASNKRDERPQMAQWLSWQKKVASVSAYLDSQQPMQDVQVDSSAKGIRITKSPHQPHQLISSVEETHDAAGLTQAIKEYINSLVDCRENVARHNLPFSQIDIYHNFRFTQDEVGYGEALPSSRGNTEVVHCKPSNEKHVARFDTVVVYNNSDEAESTGLEGDKSCCPRSEL</sequence>
<accession>A0ACB8SHF5</accession>
<dbReference type="Proteomes" id="UP000814140">
    <property type="component" value="Unassembled WGS sequence"/>
</dbReference>
<name>A0ACB8SHF5_9AGAM</name>
<feature type="non-terminal residue" evidence="1">
    <location>
        <position position="1"/>
    </location>
</feature>
<reference evidence="1" key="1">
    <citation type="submission" date="2021-03" db="EMBL/GenBank/DDBJ databases">
        <authorList>
            <consortium name="DOE Joint Genome Institute"/>
            <person name="Ahrendt S."/>
            <person name="Looney B.P."/>
            <person name="Miyauchi S."/>
            <person name="Morin E."/>
            <person name="Drula E."/>
            <person name="Courty P.E."/>
            <person name="Chicoki N."/>
            <person name="Fauchery L."/>
            <person name="Kohler A."/>
            <person name="Kuo A."/>
            <person name="Labutti K."/>
            <person name="Pangilinan J."/>
            <person name="Lipzen A."/>
            <person name="Riley R."/>
            <person name="Andreopoulos W."/>
            <person name="He G."/>
            <person name="Johnson J."/>
            <person name="Barry K.W."/>
            <person name="Grigoriev I.V."/>
            <person name="Nagy L."/>
            <person name="Hibbett D."/>
            <person name="Henrissat B."/>
            <person name="Matheny P.B."/>
            <person name="Labbe J."/>
            <person name="Martin F."/>
        </authorList>
    </citation>
    <scope>NUCLEOTIDE SEQUENCE</scope>
    <source>
        <strain evidence="1">HHB10654</strain>
    </source>
</reference>
<evidence type="ECO:0000313" key="2">
    <source>
        <dbReference type="Proteomes" id="UP000814140"/>
    </source>
</evidence>
<dbReference type="EMBL" id="MU277278">
    <property type="protein sequence ID" value="KAI0055814.1"/>
    <property type="molecule type" value="Genomic_DNA"/>
</dbReference>
<evidence type="ECO:0000313" key="1">
    <source>
        <dbReference type="EMBL" id="KAI0055814.1"/>
    </source>
</evidence>
<gene>
    <name evidence="1" type="ORF">BV25DRAFT_1815092</name>
</gene>
<reference evidence="1" key="2">
    <citation type="journal article" date="2022" name="New Phytol.">
        <title>Evolutionary transition to the ectomycorrhizal habit in the genomes of a hyperdiverse lineage of mushroom-forming fungi.</title>
        <authorList>
            <person name="Looney B."/>
            <person name="Miyauchi S."/>
            <person name="Morin E."/>
            <person name="Drula E."/>
            <person name="Courty P.E."/>
            <person name="Kohler A."/>
            <person name="Kuo A."/>
            <person name="LaButti K."/>
            <person name="Pangilinan J."/>
            <person name="Lipzen A."/>
            <person name="Riley R."/>
            <person name="Andreopoulos W."/>
            <person name="He G."/>
            <person name="Johnson J."/>
            <person name="Nolan M."/>
            <person name="Tritt A."/>
            <person name="Barry K.W."/>
            <person name="Grigoriev I.V."/>
            <person name="Nagy L.G."/>
            <person name="Hibbett D."/>
            <person name="Henrissat B."/>
            <person name="Matheny P.B."/>
            <person name="Labbe J."/>
            <person name="Martin F.M."/>
        </authorList>
    </citation>
    <scope>NUCLEOTIDE SEQUENCE</scope>
    <source>
        <strain evidence="1">HHB10654</strain>
    </source>
</reference>
<proteinExistence type="predicted"/>
<protein>
    <submittedName>
        <fullName evidence="1">Uncharacterized protein</fullName>
    </submittedName>
</protein>
<comment type="caution">
    <text evidence="1">The sequence shown here is derived from an EMBL/GenBank/DDBJ whole genome shotgun (WGS) entry which is preliminary data.</text>
</comment>
<keyword evidence="2" id="KW-1185">Reference proteome</keyword>
<organism evidence="1 2">
    <name type="scientific">Artomyces pyxidatus</name>
    <dbReference type="NCBI Taxonomy" id="48021"/>
    <lineage>
        <taxon>Eukaryota</taxon>
        <taxon>Fungi</taxon>
        <taxon>Dikarya</taxon>
        <taxon>Basidiomycota</taxon>
        <taxon>Agaricomycotina</taxon>
        <taxon>Agaricomycetes</taxon>
        <taxon>Russulales</taxon>
        <taxon>Auriscalpiaceae</taxon>
        <taxon>Artomyces</taxon>
    </lineage>
</organism>